<sequence>SVKANILTAVTYSKDTSSKANIIETLTKVNSAKTNIEAVGQQANSAKANILDTDIIKANSAKQNVKTTYYSGCTYDWQLSPSEGVNRGYQS</sequence>
<feature type="non-terminal residue" evidence="1">
    <location>
        <position position="1"/>
    </location>
</feature>
<dbReference type="EMBL" id="BART01014355">
    <property type="protein sequence ID" value="GAG87725.1"/>
    <property type="molecule type" value="Genomic_DNA"/>
</dbReference>
<name>X1AY77_9ZZZZ</name>
<accession>X1AY77</accession>
<comment type="caution">
    <text evidence="1">The sequence shown here is derived from an EMBL/GenBank/DDBJ whole genome shotgun (WGS) entry which is preliminary data.</text>
</comment>
<protein>
    <submittedName>
        <fullName evidence="1">Uncharacterized protein</fullName>
    </submittedName>
</protein>
<evidence type="ECO:0000313" key="1">
    <source>
        <dbReference type="EMBL" id="GAG87725.1"/>
    </source>
</evidence>
<gene>
    <name evidence="1" type="ORF">S01H4_28702</name>
</gene>
<proteinExistence type="predicted"/>
<dbReference type="AlphaFoldDB" id="X1AY77"/>
<organism evidence="1">
    <name type="scientific">marine sediment metagenome</name>
    <dbReference type="NCBI Taxonomy" id="412755"/>
    <lineage>
        <taxon>unclassified sequences</taxon>
        <taxon>metagenomes</taxon>
        <taxon>ecological metagenomes</taxon>
    </lineage>
</organism>
<reference evidence="1" key="1">
    <citation type="journal article" date="2014" name="Front. Microbiol.">
        <title>High frequency of phylogenetically diverse reductive dehalogenase-homologous genes in deep subseafloor sedimentary metagenomes.</title>
        <authorList>
            <person name="Kawai M."/>
            <person name="Futagami T."/>
            <person name="Toyoda A."/>
            <person name="Takaki Y."/>
            <person name="Nishi S."/>
            <person name="Hori S."/>
            <person name="Arai W."/>
            <person name="Tsubouchi T."/>
            <person name="Morono Y."/>
            <person name="Uchiyama I."/>
            <person name="Ito T."/>
            <person name="Fujiyama A."/>
            <person name="Inagaki F."/>
            <person name="Takami H."/>
        </authorList>
    </citation>
    <scope>NUCLEOTIDE SEQUENCE</scope>
    <source>
        <strain evidence="1">Expedition CK06-06</strain>
    </source>
</reference>